<keyword evidence="2" id="KW-1185">Reference proteome</keyword>
<reference evidence="1 2" key="1">
    <citation type="submission" date="2024-03" db="EMBL/GenBank/DDBJ databases">
        <title>The Acrasis kona genome and developmental transcriptomes reveal deep origins of eukaryotic multicellular pathways.</title>
        <authorList>
            <person name="Sheikh S."/>
            <person name="Fu C.-J."/>
            <person name="Brown M.W."/>
            <person name="Baldauf S.L."/>
        </authorList>
    </citation>
    <scope>NUCLEOTIDE SEQUENCE [LARGE SCALE GENOMIC DNA]</scope>
    <source>
        <strain evidence="1 2">ATCC MYA-3509</strain>
    </source>
</reference>
<dbReference type="Proteomes" id="UP001431209">
    <property type="component" value="Unassembled WGS sequence"/>
</dbReference>
<gene>
    <name evidence="1" type="ORF">AKO1_001396</name>
</gene>
<dbReference type="AlphaFoldDB" id="A0AAW2ZBB6"/>
<name>A0AAW2ZBB6_9EUKA</name>
<sequence>MPKAEAQELKIEKQGPCADISTFDLPYNFKCEGEWLWGQIQTVFEGSQSIKTDDSKGMSGSDKSMKFCASVESGDWSIKKVFIKPDGEVHTNQVGYLIYNSDQDALDLVKRCAKAGFSSQGKSPNVVFINRYDWSMSHTPATKLFSALDEEQTKEDDEEDEDARSLMGYRMFFVDKKHFEPFVRCVSKNFHKHEKKCVYKLKEEDVGFHLTMEDTEYDIGYLIFNESGDKLLGFLYDGSYSVLEEGELSVEK</sequence>
<evidence type="ECO:0000313" key="2">
    <source>
        <dbReference type="Proteomes" id="UP001431209"/>
    </source>
</evidence>
<proteinExistence type="predicted"/>
<accession>A0AAW2ZBB6</accession>
<evidence type="ECO:0000313" key="1">
    <source>
        <dbReference type="EMBL" id="KAL0486598.1"/>
    </source>
</evidence>
<organism evidence="1 2">
    <name type="scientific">Acrasis kona</name>
    <dbReference type="NCBI Taxonomy" id="1008807"/>
    <lineage>
        <taxon>Eukaryota</taxon>
        <taxon>Discoba</taxon>
        <taxon>Heterolobosea</taxon>
        <taxon>Tetramitia</taxon>
        <taxon>Eutetramitia</taxon>
        <taxon>Acrasidae</taxon>
        <taxon>Acrasis</taxon>
    </lineage>
</organism>
<comment type="caution">
    <text evidence="1">The sequence shown here is derived from an EMBL/GenBank/DDBJ whole genome shotgun (WGS) entry which is preliminary data.</text>
</comment>
<protein>
    <submittedName>
        <fullName evidence="1">Lrriq1</fullName>
    </submittedName>
</protein>
<dbReference type="EMBL" id="JAOPGA020001250">
    <property type="protein sequence ID" value="KAL0486598.1"/>
    <property type="molecule type" value="Genomic_DNA"/>
</dbReference>